<accession>A0A1M4Y6K8</accession>
<sequence length="114" mass="12232">MGFIIKVLITAVAVYLAAYLLPGVNITDVKTTIIVALVLALLNTFIKPILVILTIPITLITLGLFLLVINALMVKWAASLVSGFTVDGWFSALLVSLIVTVVSYILNAFVGDRD</sequence>
<dbReference type="EMBL" id="FQUU01000005">
    <property type="protein sequence ID" value="SHF01444.1"/>
    <property type="molecule type" value="Genomic_DNA"/>
</dbReference>
<keyword evidence="1" id="KW-0472">Membrane</keyword>
<dbReference type="PANTHER" id="PTHR37309:SF1">
    <property type="entry name" value="SLR0284 PROTEIN"/>
    <property type="match status" value="1"/>
</dbReference>
<keyword evidence="1" id="KW-0812">Transmembrane</keyword>
<feature type="transmembrane region" description="Helical" evidence="1">
    <location>
        <begin position="7"/>
        <end position="26"/>
    </location>
</feature>
<dbReference type="OrthoDB" id="6402664at2"/>
<feature type="transmembrane region" description="Helical" evidence="1">
    <location>
        <begin position="57"/>
        <end position="77"/>
    </location>
</feature>
<evidence type="ECO:0000313" key="3">
    <source>
        <dbReference type="Proteomes" id="UP000184048"/>
    </source>
</evidence>
<keyword evidence="3" id="KW-1185">Reference proteome</keyword>
<evidence type="ECO:0000313" key="2">
    <source>
        <dbReference type="EMBL" id="SHF01444.1"/>
    </source>
</evidence>
<dbReference type="AlphaFoldDB" id="A0A1M4Y6K8"/>
<organism evidence="2 3">
    <name type="scientific">Flavisolibacter ginsengisoli DSM 18119</name>
    <dbReference type="NCBI Taxonomy" id="1121884"/>
    <lineage>
        <taxon>Bacteria</taxon>
        <taxon>Pseudomonadati</taxon>
        <taxon>Bacteroidota</taxon>
        <taxon>Chitinophagia</taxon>
        <taxon>Chitinophagales</taxon>
        <taxon>Chitinophagaceae</taxon>
        <taxon>Flavisolibacter</taxon>
    </lineage>
</organism>
<dbReference type="RefSeq" id="WP_072834822.1">
    <property type="nucleotide sequence ID" value="NZ_FQUU01000005.1"/>
</dbReference>
<dbReference type="InterPro" id="IPR007165">
    <property type="entry name" value="Phage_holin_4_2"/>
</dbReference>
<reference evidence="2 3" key="1">
    <citation type="submission" date="2016-11" db="EMBL/GenBank/DDBJ databases">
        <authorList>
            <person name="Jaros S."/>
            <person name="Januszkiewicz K."/>
            <person name="Wedrychowicz H."/>
        </authorList>
    </citation>
    <scope>NUCLEOTIDE SEQUENCE [LARGE SCALE GENOMIC DNA]</scope>
    <source>
        <strain evidence="2 3">DSM 18119</strain>
    </source>
</reference>
<dbReference type="Proteomes" id="UP000184048">
    <property type="component" value="Unassembled WGS sequence"/>
</dbReference>
<evidence type="ECO:0000256" key="1">
    <source>
        <dbReference type="SAM" id="Phobius"/>
    </source>
</evidence>
<protein>
    <submittedName>
        <fullName evidence="2">Putative membrane protein</fullName>
    </submittedName>
</protein>
<dbReference type="PANTHER" id="PTHR37309">
    <property type="entry name" value="SLR0284 PROTEIN"/>
    <property type="match status" value="1"/>
</dbReference>
<gene>
    <name evidence="2" type="ORF">SAMN02745131_01619</name>
</gene>
<dbReference type="Pfam" id="PF04020">
    <property type="entry name" value="Phage_holin_4_2"/>
    <property type="match status" value="1"/>
</dbReference>
<proteinExistence type="predicted"/>
<dbReference type="STRING" id="1121884.SAMN02745131_01619"/>
<name>A0A1M4Y6K8_9BACT</name>
<keyword evidence="1" id="KW-1133">Transmembrane helix</keyword>
<feature type="transmembrane region" description="Helical" evidence="1">
    <location>
        <begin position="89"/>
        <end position="110"/>
    </location>
</feature>
<feature type="transmembrane region" description="Helical" evidence="1">
    <location>
        <begin position="32"/>
        <end position="50"/>
    </location>
</feature>